<dbReference type="Proteomes" id="UP001145742">
    <property type="component" value="Unassembled WGS sequence"/>
</dbReference>
<feature type="compositionally biased region" description="Polar residues" evidence="1">
    <location>
        <begin position="370"/>
        <end position="382"/>
    </location>
</feature>
<feature type="domain" description="Small acidic protein-like" evidence="2">
    <location>
        <begin position="515"/>
        <end position="588"/>
    </location>
</feature>
<dbReference type="PANTHER" id="PTHR22426">
    <property type="entry name" value="ARGININE_SERINE-RICH COILED-COIL PROTEIN 2"/>
    <property type="match status" value="1"/>
</dbReference>
<comment type="caution">
    <text evidence="3">The sequence shown here is derived from an EMBL/GenBank/DDBJ whole genome shotgun (WGS) entry which is preliminary data.</text>
</comment>
<evidence type="ECO:0000259" key="2">
    <source>
        <dbReference type="Pfam" id="PF15477"/>
    </source>
</evidence>
<sequence>MIIKKKRKEFHGEPIEKKKNVKTVIKIEEDIPVVVKIEDNGQLETKTKKRKKEKLKDEYLDQLQPKKNKKKNKKKKFGSELLKEAHSERFVNVKGHLDSEPQEESEEQTILKKKKKKVPRYFSLEEDNESSDVGLSDHADGIKKTEFSLKKSKKNTALDLELNGAVKKKKRKKGTSFSLEDIRDCEQKQSERVCKKPHKYIPQEVAFTGENHDTGNVQRRKKGKKKKDKSDSFLPLADNQDNFYGVPGRPIALSDLRKRKKQNSREISLTNREEEDTTERSGRIRETKKKKKKNRSNYISSSTCGDQQDCSHSIPDKYLPAQQEVDSEEELSGTKSRKNFKGNIQVIKKKKKKRVHKEEEEEEITYAEVSLNNGSASKSQKTGVRERNKKNKESEMERAECVAGSAVRGALCNNNHMLCGRKGEKRKKVPAQDFAEQPGSEENIKKIKLKAEDTGNESLEHLDGVVIVQEKKGNCDEVNIDKERRQALQEEIDRESGKTKAFSSKVGQGTKFGQWSTAAFKSSEEEMKFFRLMGGFKKGSMPTPNLSATTAKPNMALNKEGQEKLQQALKMEFDKAMDLKQHRGIGLGFQPTANKKVYVDKYTSRSIKFED</sequence>
<accession>A0ABQ9CRP3</accession>
<reference evidence="3" key="1">
    <citation type="submission" date="2019-10" db="EMBL/GenBank/DDBJ databases">
        <authorList>
            <person name="Soares A.E.R."/>
            <person name="Aleixo A."/>
            <person name="Schneider P."/>
            <person name="Miyaki C.Y."/>
            <person name="Schneider M.P."/>
            <person name="Mello C."/>
            <person name="Vasconcelos A.T.R."/>
        </authorList>
    </citation>
    <scope>NUCLEOTIDE SEQUENCE</scope>
    <source>
        <tissue evidence="3">Muscle</tissue>
    </source>
</reference>
<evidence type="ECO:0000313" key="3">
    <source>
        <dbReference type="EMBL" id="KAJ7407922.1"/>
    </source>
</evidence>
<dbReference type="Pfam" id="PF15477">
    <property type="entry name" value="SMAP"/>
    <property type="match status" value="1"/>
</dbReference>
<feature type="compositionally biased region" description="Polar residues" evidence="1">
    <location>
        <begin position="296"/>
        <end position="311"/>
    </location>
</feature>
<dbReference type="InterPro" id="IPR028124">
    <property type="entry name" value="SMAP_dom"/>
</dbReference>
<feature type="region of interest" description="Disordered" evidence="1">
    <location>
        <begin position="186"/>
        <end position="400"/>
    </location>
</feature>
<keyword evidence="4" id="KW-1185">Reference proteome</keyword>
<evidence type="ECO:0000256" key="1">
    <source>
        <dbReference type="SAM" id="MobiDB-lite"/>
    </source>
</evidence>
<organism evidence="3 4">
    <name type="scientific">Willisornis vidua</name>
    <name type="common">Xingu scale-backed antbird</name>
    <dbReference type="NCBI Taxonomy" id="1566151"/>
    <lineage>
        <taxon>Eukaryota</taxon>
        <taxon>Metazoa</taxon>
        <taxon>Chordata</taxon>
        <taxon>Craniata</taxon>
        <taxon>Vertebrata</taxon>
        <taxon>Euteleostomi</taxon>
        <taxon>Archelosauria</taxon>
        <taxon>Archosauria</taxon>
        <taxon>Dinosauria</taxon>
        <taxon>Saurischia</taxon>
        <taxon>Theropoda</taxon>
        <taxon>Coelurosauria</taxon>
        <taxon>Aves</taxon>
        <taxon>Neognathae</taxon>
        <taxon>Neoaves</taxon>
        <taxon>Telluraves</taxon>
        <taxon>Australaves</taxon>
        <taxon>Passeriformes</taxon>
        <taxon>Thamnophilidae</taxon>
        <taxon>Willisornis</taxon>
    </lineage>
</organism>
<feature type="compositionally biased region" description="Basic and acidic residues" evidence="1">
    <location>
        <begin position="383"/>
        <end position="400"/>
    </location>
</feature>
<protein>
    <submittedName>
        <fullName evidence="3">Lysine-rich nucleolar protein 1 isoform X1</fullName>
    </submittedName>
</protein>
<gene>
    <name evidence="3" type="primary">KNOP1</name>
    <name evidence="3" type="ORF">WISP_123719</name>
</gene>
<feature type="compositionally biased region" description="Basic and acidic residues" evidence="1">
    <location>
        <begin position="77"/>
        <end position="99"/>
    </location>
</feature>
<dbReference type="EMBL" id="WHWB01034575">
    <property type="protein sequence ID" value="KAJ7407922.1"/>
    <property type="molecule type" value="Genomic_DNA"/>
</dbReference>
<feature type="compositionally biased region" description="Basic residues" evidence="1">
    <location>
        <begin position="286"/>
        <end position="295"/>
    </location>
</feature>
<proteinExistence type="predicted"/>
<evidence type="ECO:0000313" key="4">
    <source>
        <dbReference type="Proteomes" id="UP001145742"/>
    </source>
</evidence>
<feature type="compositionally biased region" description="Basic residues" evidence="1">
    <location>
        <begin position="218"/>
        <end position="227"/>
    </location>
</feature>
<feature type="compositionally biased region" description="Basic residues" evidence="1">
    <location>
        <begin position="66"/>
        <end position="76"/>
    </location>
</feature>
<name>A0ABQ9CRP3_9PASS</name>
<dbReference type="PANTHER" id="PTHR22426:SF1">
    <property type="entry name" value="LYSINE-RICH NUCLEOLAR PROTEIN 1"/>
    <property type="match status" value="1"/>
</dbReference>
<feature type="region of interest" description="Disordered" evidence="1">
    <location>
        <begin position="39"/>
        <end position="140"/>
    </location>
</feature>